<organism evidence="1">
    <name type="scientific">Setaria italica</name>
    <name type="common">Foxtail millet</name>
    <name type="synonym">Panicum italicum</name>
    <dbReference type="NCBI Taxonomy" id="4555"/>
    <lineage>
        <taxon>Eukaryota</taxon>
        <taxon>Viridiplantae</taxon>
        <taxon>Streptophyta</taxon>
        <taxon>Embryophyta</taxon>
        <taxon>Tracheophyta</taxon>
        <taxon>Spermatophyta</taxon>
        <taxon>Magnoliopsida</taxon>
        <taxon>Liliopsida</taxon>
        <taxon>Poales</taxon>
        <taxon>Poaceae</taxon>
        <taxon>PACMAD clade</taxon>
        <taxon>Panicoideae</taxon>
        <taxon>Panicodae</taxon>
        <taxon>Paniceae</taxon>
        <taxon>Cenchrinae</taxon>
        <taxon>Setaria</taxon>
    </lineage>
</organism>
<dbReference type="AlphaFoldDB" id="A0A368PNT3"/>
<proteinExistence type="predicted"/>
<sequence>MAPLAAVVGRQTSSPLSPEVVIVVMHALPTPCSWVSTPGLALLAIVVGCSAQQGTLDFPSSAQPAYQNVPWVVAGRGDRHHCHSEGWPDCSAALPLGMLQVAVDEDGAPILLVVQCVDVDGVHGCGRTCRACWDPQHPRKLGGYYDALGWGRSWPRHPRAGADVRLLQSSCPGDGPFSIRSAPVPAPWEHARGFGTGGSSSFPPCVHDVRGARLVAAVVVSSWRCLS</sequence>
<reference evidence="1" key="1">
    <citation type="journal article" date="2012" name="Nat. Biotechnol.">
        <title>Reference genome sequence of the model plant Setaria.</title>
        <authorList>
            <person name="Bennetzen J.L."/>
            <person name="Schmutz J."/>
            <person name="Wang H."/>
            <person name="Percifield R."/>
            <person name="Hawkins J."/>
            <person name="Pontaroli A.C."/>
            <person name="Estep M."/>
            <person name="Feng L."/>
            <person name="Vaughn J.N."/>
            <person name="Grimwood J."/>
            <person name="Jenkins J."/>
            <person name="Barry K."/>
            <person name="Lindquist E."/>
            <person name="Hellsten U."/>
            <person name="Deshpande S."/>
            <person name="Wang X."/>
            <person name="Wu X."/>
            <person name="Mitros T."/>
            <person name="Triplett J."/>
            <person name="Yang X."/>
            <person name="Ye C.Y."/>
            <person name="Mauro-Herrera M."/>
            <person name="Wang L."/>
            <person name="Li P."/>
            <person name="Sharma M."/>
            <person name="Sharma R."/>
            <person name="Ronald P.C."/>
            <person name="Panaud O."/>
            <person name="Kellogg E.A."/>
            <person name="Brutnell T.P."/>
            <person name="Doust A.N."/>
            <person name="Tuskan G.A."/>
            <person name="Rokhsar D."/>
            <person name="Devos K.M."/>
        </authorList>
    </citation>
    <scope>NUCLEOTIDE SEQUENCE [LARGE SCALE GENOMIC DNA]</scope>
    <source>
        <strain evidence="1">Yugu1</strain>
    </source>
</reference>
<reference evidence="1" key="2">
    <citation type="submission" date="2015-07" db="EMBL/GenBank/DDBJ databases">
        <authorList>
            <person name="Noorani M."/>
        </authorList>
    </citation>
    <scope>NUCLEOTIDE SEQUENCE</scope>
    <source>
        <strain evidence="1">Yugu1</strain>
    </source>
</reference>
<evidence type="ECO:0000313" key="1">
    <source>
        <dbReference type="EMBL" id="RCV07309.1"/>
    </source>
</evidence>
<accession>A0A368PNT3</accession>
<protein>
    <submittedName>
        <fullName evidence="1">Uncharacterized protein</fullName>
    </submittedName>
</protein>
<name>A0A368PNT3_SETIT</name>
<gene>
    <name evidence="1" type="ORF">SETIT_1G233600v2</name>
</gene>
<dbReference type="EMBL" id="CM003528">
    <property type="protein sequence ID" value="RCV07309.1"/>
    <property type="molecule type" value="Genomic_DNA"/>
</dbReference>